<dbReference type="Gene3D" id="2.60.40.10">
    <property type="entry name" value="Immunoglobulins"/>
    <property type="match status" value="1"/>
</dbReference>
<keyword evidence="1" id="KW-0732">Signal</keyword>
<keyword evidence="3" id="KW-1133">Transmembrane helix</keyword>
<dbReference type="InterPro" id="IPR051417">
    <property type="entry name" value="SDr/BOS_complex"/>
</dbReference>
<feature type="region of interest" description="Disordered" evidence="2">
    <location>
        <begin position="36"/>
        <end position="72"/>
    </location>
</feature>
<dbReference type="InterPro" id="IPR013783">
    <property type="entry name" value="Ig-like_fold"/>
</dbReference>
<dbReference type="Proteomes" id="UP001291309">
    <property type="component" value="Unassembled WGS sequence"/>
</dbReference>
<accession>A0ABU5HD63</accession>
<dbReference type="SUPFAM" id="SSF49464">
    <property type="entry name" value="Carboxypeptidase regulatory domain-like"/>
    <property type="match status" value="3"/>
</dbReference>
<evidence type="ECO:0000313" key="5">
    <source>
        <dbReference type="Proteomes" id="UP001291309"/>
    </source>
</evidence>
<dbReference type="InterPro" id="IPR008969">
    <property type="entry name" value="CarboxyPept-like_regulatory"/>
</dbReference>
<comment type="caution">
    <text evidence="4">The sequence shown here is derived from an EMBL/GenBank/DDBJ whole genome shotgun (WGS) entry which is preliminary data.</text>
</comment>
<dbReference type="Pfam" id="PF13620">
    <property type="entry name" value="CarboxypepD_reg"/>
    <property type="match status" value="3"/>
</dbReference>
<evidence type="ECO:0000256" key="3">
    <source>
        <dbReference type="SAM" id="Phobius"/>
    </source>
</evidence>
<dbReference type="InterPro" id="IPR013784">
    <property type="entry name" value="Carb-bd-like_fold"/>
</dbReference>
<name>A0ABU5HD63_9BACT</name>
<organism evidence="4 5">
    <name type="scientific">Hyalangium rubrum</name>
    <dbReference type="NCBI Taxonomy" id="3103134"/>
    <lineage>
        <taxon>Bacteria</taxon>
        <taxon>Pseudomonadati</taxon>
        <taxon>Myxococcota</taxon>
        <taxon>Myxococcia</taxon>
        <taxon>Myxococcales</taxon>
        <taxon>Cystobacterineae</taxon>
        <taxon>Archangiaceae</taxon>
        <taxon>Hyalangium</taxon>
    </lineage>
</organism>
<dbReference type="EMBL" id="JAXIVS010000014">
    <property type="protein sequence ID" value="MDY7231210.1"/>
    <property type="molecule type" value="Genomic_DNA"/>
</dbReference>
<dbReference type="SUPFAM" id="SSF49452">
    <property type="entry name" value="Starch-binding domain-like"/>
    <property type="match status" value="2"/>
</dbReference>
<evidence type="ECO:0000256" key="1">
    <source>
        <dbReference type="ARBA" id="ARBA00022729"/>
    </source>
</evidence>
<feature type="transmembrane region" description="Helical" evidence="3">
    <location>
        <begin position="12"/>
        <end position="32"/>
    </location>
</feature>
<gene>
    <name evidence="4" type="ORF">SYV04_32775</name>
</gene>
<dbReference type="PANTHER" id="PTHR23303:SF14">
    <property type="entry name" value="BOS COMPLEX SUBUNIT NOMO1-RELATED"/>
    <property type="match status" value="1"/>
</dbReference>
<reference evidence="4 5" key="1">
    <citation type="submission" date="2023-12" db="EMBL/GenBank/DDBJ databases">
        <title>the genome sequence of Hyalangium sp. s54d21.</title>
        <authorList>
            <person name="Zhang X."/>
        </authorList>
    </citation>
    <scope>NUCLEOTIDE SEQUENCE [LARGE SCALE GENOMIC DNA]</scope>
    <source>
        <strain evidence="5">s54d21</strain>
    </source>
</reference>
<evidence type="ECO:0000256" key="2">
    <source>
        <dbReference type="SAM" id="MobiDB-lite"/>
    </source>
</evidence>
<keyword evidence="3" id="KW-0812">Transmembrane</keyword>
<keyword evidence="5" id="KW-1185">Reference proteome</keyword>
<proteinExistence type="predicted"/>
<keyword evidence="3" id="KW-0472">Membrane</keyword>
<dbReference type="SUPFAM" id="SSF49478">
    <property type="entry name" value="Cna protein B-type domain"/>
    <property type="match status" value="1"/>
</dbReference>
<dbReference type="PANTHER" id="PTHR23303">
    <property type="entry name" value="CARBOXYPEPTIDASE REGULATORY REGION-CONTAINING"/>
    <property type="match status" value="1"/>
</dbReference>
<dbReference type="RefSeq" id="WP_321549925.1">
    <property type="nucleotide sequence ID" value="NZ_JAXIVS010000014.1"/>
</dbReference>
<dbReference type="Gene3D" id="2.60.40.1120">
    <property type="entry name" value="Carboxypeptidase-like, regulatory domain"/>
    <property type="match status" value="3"/>
</dbReference>
<sequence length="799" mass="86939">MTPSPFGGASRRIGWKLAAGLVLLGAGVWFLLPSRPGSEKPASGSAHTTDAPVTRVRPSVLQGAPPGGSSEDARLTIQGTVLGPNGPLHGARVFASATVEGESLSTLRCGSISSLRLFECLRGEEADRLAELVKERRGEAIVHARTLTAEDGSFLLPGLEDGLYAVWAESPEGLAFRPTVAAGTSSVELRIGSGRKVWGTVTDDAKAPVPGALVTLVFAAHSRFYETLTDAEGNYHLDALPPGQFMAVVAKEGLLTKASPLWLYLPASERNFELQRPGRMSGRVLLANAPVAAATVHLTDPYGQKASTLTDGEGRFSFDGLGRQAYSLTAQHQGKGATTYLSLDENPQRLDVLLELKPAVFIEGVVRGEDQKPLAGAEVSAFLEDWGDFELVKDFEWKTTESTDDAGRYRLGPLPPGLYRLQATDTQHLTSEEEARPFSPGKETLDFILKRALLVEGVLEDSQGQPVQGETMTLRRLDEEHGWEMTSTGEDGRFSLPASQAGEYQLRVDGKQVHRLERPLTVPTDPLRIVAQRLMRIAGEVVDETGMPLPGVHVGIWAEQDASEEKPLAHDETNGEGRFLIHVDTAGRYTVTADLFSRSFVRTASQTVEVNETSEPQVRLRFEKGRPLTGRVVDWRGRPVPQVPVQVQPAPMPVIRRSGYLVQLSMKTDEDGRFSLEQISGEQFDACIHSDVFSLLTEVHGEARCARVKNDGQEVRLVIGRGVFVTGRLVHLDGSPVTHFRMNGREVRREDGEISLLIQQPGQERIELSAPGLQPVLRTAPDFPEGVQIQDLGTIVMSP</sequence>
<evidence type="ECO:0000313" key="4">
    <source>
        <dbReference type="EMBL" id="MDY7231210.1"/>
    </source>
</evidence>
<protein>
    <submittedName>
        <fullName evidence="4">Carboxypeptidase-like regulatory domain-containing protein</fullName>
    </submittedName>
</protein>